<sequence>MGKVVTGRKGGCLFREGKFKLWLECPRVHALLNHLASERYRDLRYDMNMHYRSFSSMEVALENPFKNVRQEDWVWLCKEIFSAEWYQSPV</sequence>
<evidence type="ECO:0000313" key="2">
    <source>
        <dbReference type="Proteomes" id="UP001281410"/>
    </source>
</evidence>
<reference evidence="1" key="1">
    <citation type="journal article" date="2023" name="Plant J.">
        <title>Genome sequences and population genomics provide insights into the demographic history, inbreeding, and mutation load of two 'living fossil' tree species of Dipteronia.</title>
        <authorList>
            <person name="Feng Y."/>
            <person name="Comes H.P."/>
            <person name="Chen J."/>
            <person name="Zhu S."/>
            <person name="Lu R."/>
            <person name="Zhang X."/>
            <person name="Li P."/>
            <person name="Qiu J."/>
            <person name="Olsen K.M."/>
            <person name="Qiu Y."/>
        </authorList>
    </citation>
    <scope>NUCLEOTIDE SEQUENCE</scope>
    <source>
        <strain evidence="1">NBL</strain>
    </source>
</reference>
<dbReference type="AlphaFoldDB" id="A0AAE0AB32"/>
<protein>
    <submittedName>
        <fullName evidence="1">Uncharacterized protein</fullName>
    </submittedName>
</protein>
<gene>
    <name evidence="1" type="ORF">Dsin_020829</name>
</gene>
<keyword evidence="2" id="KW-1185">Reference proteome</keyword>
<organism evidence="1 2">
    <name type="scientific">Dipteronia sinensis</name>
    <dbReference type="NCBI Taxonomy" id="43782"/>
    <lineage>
        <taxon>Eukaryota</taxon>
        <taxon>Viridiplantae</taxon>
        <taxon>Streptophyta</taxon>
        <taxon>Embryophyta</taxon>
        <taxon>Tracheophyta</taxon>
        <taxon>Spermatophyta</taxon>
        <taxon>Magnoliopsida</taxon>
        <taxon>eudicotyledons</taxon>
        <taxon>Gunneridae</taxon>
        <taxon>Pentapetalae</taxon>
        <taxon>rosids</taxon>
        <taxon>malvids</taxon>
        <taxon>Sapindales</taxon>
        <taxon>Sapindaceae</taxon>
        <taxon>Hippocastanoideae</taxon>
        <taxon>Acereae</taxon>
        <taxon>Dipteronia</taxon>
    </lineage>
</organism>
<dbReference type="Proteomes" id="UP001281410">
    <property type="component" value="Unassembled WGS sequence"/>
</dbReference>
<evidence type="ECO:0000313" key="1">
    <source>
        <dbReference type="EMBL" id="KAK3206783.1"/>
    </source>
</evidence>
<comment type="caution">
    <text evidence="1">The sequence shown here is derived from an EMBL/GenBank/DDBJ whole genome shotgun (WGS) entry which is preliminary data.</text>
</comment>
<dbReference type="EMBL" id="JANJYJ010000006">
    <property type="protein sequence ID" value="KAK3206783.1"/>
    <property type="molecule type" value="Genomic_DNA"/>
</dbReference>
<name>A0AAE0AB32_9ROSI</name>
<proteinExistence type="predicted"/>
<accession>A0AAE0AB32</accession>